<sequence>MNRTGNRPAFAPTALAIAISLVTAHLQAADLPTGGNIVGGSGSISQDGNSLNVQQNSDKLITNWDSFDIGAGNTVNFHQPGSNSVALNRVIGEDASAIYGNLNANGKVFLVNPNGVLFGEGAAVNVGALVASTLSLSDQNFNDGNYQFQGDGNNAAVINRGSLKADNGTVALLGGQVSNQGIIQANQGNVALAAGDKVSLDFAGDGLLNVTVDESAIDALVENHQLIRANGGQVVMTASATDALLQTVVNNTGIIEAQTLDKQSGTIVLKGGFNGGTVNVAGTLDASAPDSGDGGFIDTSGAHVKIADGTQVTTKANNGTTGEWLIDPTDFYITDSSDPQTDSGIGAATLSANLEDSNITLATIEAGTDAGDIHVDAAVSWNANTTLSLKAHNDIHINQGITATGTNAGLVLNTGADKDYSIASGVSVTLSGSNAALNINGTDYTLIHDMAALDNIDTTGLGGAYALAKNLDASGTTYDHVLVGVGATDAFTGTFAGLGHTVSDLTIENTAATTEYWGLFGQNQGTIRDIGLVGGGITVEGNSGSVVGSLVGRNFSGTISNAYATGSVSAMNDDMAYVGGLVGVNTYKGTISKAYAIGDVSATSKSGYAKAGGLVGSNFAAITNAYATGNVSAISNSGRSYAGGLVGTSYTTIPGNFASITNAYATGAATANGSENSYTTAAGGLVAENGGSINNAYATGVATTNGNSYRSLAGGLVADNRDGTINNAYATGAATASDGENSSAGGLVAENTGAITNVYATGTATALASLSSLAGGLAGENWGSISHAYSTGMAVTNKNQAGGFAGYNDGTITESYWDTDTSGLTTGSASAPPTGTTGLVTGLTSNQLMNAASFSAWDINAQGGTDSIWRIYEGYTAPLLRSFLTTLEVNVDDSSVTYDGSSHQGSWSATAEYDVNRIFGHLSGGGRNAGNYDIDMSGLHSNQQGYDLITKDGTLTINKAQATVTANSNTTTYDGTEQSGSGFTATGLVNGETESVLTGVTTSGGGRNAGTYKLTASGSADNYELTFVDGTLTIERKAITGNISADGKTYDGSTYANTHGTLDDVISGDDLQFNTTGAFANKTAGDGKQVDVSGSLGGGDAGNYVLTTNSTTTANIDHKTITADVRALDKLFDGSLAATLEGVLNGTISGDEVALQLSGLFASLKPGENRVLVDAELIGADAGNYRLIAPSEVIARLQGFVQSADYQSAIDSQPQEQRELSAPSDTGYALKIDTDALRLSAAK</sequence>
<dbReference type="Pfam" id="PF18657">
    <property type="entry name" value="YDG"/>
    <property type="match status" value="2"/>
</dbReference>
<dbReference type="Gene3D" id="2.160.20.110">
    <property type="match status" value="2"/>
</dbReference>
<reference evidence="6 7" key="1">
    <citation type="submission" date="2018-11" db="EMBL/GenBank/DDBJ databases">
        <authorList>
            <person name="Jang G.I."/>
            <person name="Hwang C.Y."/>
        </authorList>
    </citation>
    <scope>NUCLEOTIDE SEQUENCE [LARGE SCALE GENOMIC DNA]</scope>
    <source>
        <strain evidence="6 7">SSM26</strain>
    </source>
</reference>
<dbReference type="SMART" id="SM00912">
    <property type="entry name" value="Haemagg_act"/>
    <property type="match status" value="1"/>
</dbReference>
<dbReference type="Pfam" id="PF05860">
    <property type="entry name" value="TPS"/>
    <property type="match status" value="1"/>
</dbReference>
<evidence type="ECO:0000256" key="3">
    <source>
        <dbReference type="ARBA" id="ARBA00022729"/>
    </source>
</evidence>
<keyword evidence="2" id="KW-0964">Secreted</keyword>
<feature type="domain" description="Filamentous haemagglutinin FhaB/tRNA nuclease CdiA-like TPS" evidence="5">
    <location>
        <begin position="28"/>
        <end position="140"/>
    </location>
</feature>
<evidence type="ECO:0000256" key="2">
    <source>
        <dbReference type="ARBA" id="ARBA00022525"/>
    </source>
</evidence>
<dbReference type="PANTHER" id="PTHR12338">
    <property type="entry name" value="AUTOTRANSPORTER"/>
    <property type="match status" value="1"/>
</dbReference>
<dbReference type="EMBL" id="RKKU01000003">
    <property type="protein sequence ID" value="ROZ87594.1"/>
    <property type="molecule type" value="Genomic_DNA"/>
</dbReference>
<feature type="chain" id="PRO_5046602810" evidence="4">
    <location>
        <begin position="29"/>
        <end position="1243"/>
    </location>
</feature>
<name>A0ABX9XLA5_9PSED</name>
<dbReference type="RefSeq" id="WP_123888502.1">
    <property type="nucleotide sequence ID" value="NZ_RKKU01000003.1"/>
</dbReference>
<dbReference type="NCBIfam" id="TIGR01901">
    <property type="entry name" value="adhes_NPXG"/>
    <property type="match status" value="1"/>
</dbReference>
<dbReference type="Pfam" id="PF07581">
    <property type="entry name" value="Glug"/>
    <property type="match status" value="3"/>
</dbReference>
<comment type="caution">
    <text evidence="6">The sequence shown here is derived from an EMBL/GenBank/DDBJ whole genome shotgun (WGS) entry which is preliminary data.</text>
</comment>
<dbReference type="InterPro" id="IPR050909">
    <property type="entry name" value="Bact_Autotransporter_VF"/>
</dbReference>
<evidence type="ECO:0000256" key="1">
    <source>
        <dbReference type="ARBA" id="ARBA00004613"/>
    </source>
</evidence>
<dbReference type="Gene3D" id="2.160.20.10">
    <property type="entry name" value="Single-stranded right-handed beta-helix, Pectin lyase-like"/>
    <property type="match status" value="1"/>
</dbReference>
<feature type="signal peptide" evidence="4">
    <location>
        <begin position="1"/>
        <end position="28"/>
    </location>
</feature>
<protein>
    <submittedName>
        <fullName evidence="6">Filamentous hemagglutinin N-terminal domain-containing protein</fullName>
    </submittedName>
</protein>
<dbReference type="Proteomes" id="UP000275199">
    <property type="component" value="Unassembled WGS sequence"/>
</dbReference>
<dbReference type="InterPro" id="IPR041248">
    <property type="entry name" value="YDG"/>
</dbReference>
<dbReference type="InterPro" id="IPR011493">
    <property type="entry name" value="GLUG"/>
</dbReference>
<dbReference type="InterPro" id="IPR041286">
    <property type="entry name" value="MBG_2"/>
</dbReference>
<keyword evidence="3 4" id="KW-0732">Signal</keyword>
<dbReference type="Pfam" id="PF18676">
    <property type="entry name" value="MBG_2"/>
    <property type="match status" value="1"/>
</dbReference>
<dbReference type="InterPro" id="IPR008638">
    <property type="entry name" value="FhaB/CdiA-like_TPS"/>
</dbReference>
<organism evidence="6 7">
    <name type="scientific">Pseudomonas neustonica</name>
    <dbReference type="NCBI Taxonomy" id="2487346"/>
    <lineage>
        <taxon>Bacteria</taxon>
        <taxon>Pseudomonadati</taxon>
        <taxon>Pseudomonadota</taxon>
        <taxon>Gammaproteobacteria</taxon>
        <taxon>Pseudomonadales</taxon>
        <taxon>Pseudomonadaceae</taxon>
        <taxon>Pseudomonas</taxon>
    </lineage>
</organism>
<evidence type="ECO:0000259" key="5">
    <source>
        <dbReference type="SMART" id="SM00912"/>
    </source>
</evidence>
<gene>
    <name evidence="6" type="ORF">EF096_04990</name>
</gene>
<dbReference type="PANTHER" id="PTHR12338:SF8">
    <property type="entry name" value="HEME_HEMOPEXIN-BINDING PROTEIN"/>
    <property type="match status" value="1"/>
</dbReference>
<evidence type="ECO:0000256" key="4">
    <source>
        <dbReference type="SAM" id="SignalP"/>
    </source>
</evidence>
<dbReference type="InterPro" id="IPR011050">
    <property type="entry name" value="Pectin_lyase_fold/virulence"/>
</dbReference>
<keyword evidence="7" id="KW-1185">Reference proteome</keyword>
<dbReference type="InterPro" id="IPR012334">
    <property type="entry name" value="Pectin_lyas_fold"/>
</dbReference>
<evidence type="ECO:0000313" key="7">
    <source>
        <dbReference type="Proteomes" id="UP000275199"/>
    </source>
</evidence>
<dbReference type="SUPFAM" id="SSF51126">
    <property type="entry name" value="Pectin lyase-like"/>
    <property type="match status" value="1"/>
</dbReference>
<proteinExistence type="predicted"/>
<comment type="subcellular location">
    <subcellularLocation>
        <location evidence="1">Secreted</location>
    </subcellularLocation>
</comment>
<evidence type="ECO:0000313" key="6">
    <source>
        <dbReference type="EMBL" id="ROZ87594.1"/>
    </source>
</evidence>
<accession>A0ABX9XLA5</accession>